<dbReference type="CDD" id="cd00207">
    <property type="entry name" value="fer2"/>
    <property type="match status" value="1"/>
</dbReference>
<dbReference type="InterPro" id="IPR017938">
    <property type="entry name" value="Riboflavin_synthase-like_b-brl"/>
</dbReference>
<dbReference type="PANTHER" id="PTHR47354">
    <property type="entry name" value="NADH OXIDOREDUCTASE HCR"/>
    <property type="match status" value="1"/>
</dbReference>
<dbReference type="SUPFAM" id="SSF63380">
    <property type="entry name" value="Riboflavin synthase domain-like"/>
    <property type="match status" value="1"/>
</dbReference>
<dbReference type="PROSITE" id="PS00197">
    <property type="entry name" value="2FE2S_FER_1"/>
    <property type="match status" value="1"/>
</dbReference>
<feature type="domain" description="2Fe-2S ferredoxin-type" evidence="1">
    <location>
        <begin position="3"/>
        <end position="93"/>
    </location>
</feature>
<dbReference type="Gene3D" id="3.10.20.30">
    <property type="match status" value="1"/>
</dbReference>
<dbReference type="InterPro" id="IPR050415">
    <property type="entry name" value="MRET"/>
</dbReference>
<dbReference type="InterPro" id="IPR001433">
    <property type="entry name" value="OxRdtase_FAD/NAD-bd"/>
</dbReference>
<dbReference type="Gene3D" id="2.40.30.10">
    <property type="entry name" value="Translation factors"/>
    <property type="match status" value="1"/>
</dbReference>
<proteinExistence type="predicted"/>
<evidence type="ECO:0000259" key="1">
    <source>
        <dbReference type="PROSITE" id="PS51085"/>
    </source>
</evidence>
<dbReference type="InterPro" id="IPR001041">
    <property type="entry name" value="2Fe-2S_ferredoxin-type"/>
</dbReference>
<protein>
    <submittedName>
        <fullName evidence="3">CDP-6-deoxy-L-threo-D-glycero-4-hexulose-3-dehydrase reductase</fullName>
        <ecNumber evidence="3">1.17.1.-</ecNumber>
    </submittedName>
</protein>
<dbReference type="PROSITE" id="PS51085">
    <property type="entry name" value="2FE2S_FER_2"/>
    <property type="match status" value="1"/>
</dbReference>
<dbReference type="InterPro" id="IPR006058">
    <property type="entry name" value="2Fe2S_fd_BS"/>
</dbReference>
<dbReference type="GO" id="GO:0016491">
    <property type="term" value="F:oxidoreductase activity"/>
    <property type="evidence" value="ECO:0007669"/>
    <property type="project" value="UniProtKB-KW"/>
</dbReference>
<dbReference type="Pfam" id="PF00175">
    <property type="entry name" value="NAD_binding_1"/>
    <property type="match status" value="1"/>
</dbReference>
<reference evidence="3" key="1">
    <citation type="submission" date="2018-10" db="EMBL/GenBank/DDBJ databases">
        <authorList>
            <person name="Plewniak F."/>
        </authorList>
    </citation>
    <scope>NUCLEOTIDE SEQUENCE</scope>
</reference>
<dbReference type="SUPFAM" id="SSF52343">
    <property type="entry name" value="Ferredoxin reductase-like, C-terminal NADP-linked domain"/>
    <property type="match status" value="1"/>
</dbReference>
<dbReference type="InterPro" id="IPR039261">
    <property type="entry name" value="FNR_nucleotide-bd"/>
</dbReference>
<dbReference type="EC" id="1.17.1.-" evidence="3"/>
<gene>
    <name evidence="3" type="primary">ascD</name>
    <name evidence="3" type="ORF">CARN8_690002</name>
</gene>
<dbReference type="PRINTS" id="PR00410">
    <property type="entry name" value="PHEHYDRXLASE"/>
</dbReference>
<dbReference type="Pfam" id="PF00111">
    <property type="entry name" value="Fer2"/>
    <property type="match status" value="1"/>
</dbReference>
<dbReference type="InterPro" id="IPR008333">
    <property type="entry name" value="Cbr1-like_FAD-bd_dom"/>
</dbReference>
<evidence type="ECO:0000259" key="2">
    <source>
        <dbReference type="PROSITE" id="PS51384"/>
    </source>
</evidence>
<keyword evidence="3" id="KW-0560">Oxidoreductase</keyword>
<dbReference type="GO" id="GO:0051537">
    <property type="term" value="F:2 iron, 2 sulfur cluster binding"/>
    <property type="evidence" value="ECO:0007669"/>
    <property type="project" value="InterPro"/>
</dbReference>
<feature type="domain" description="FAD-binding FR-type" evidence="2">
    <location>
        <begin position="100"/>
        <end position="200"/>
    </location>
</feature>
<dbReference type="InterPro" id="IPR036010">
    <property type="entry name" value="2Fe-2S_ferredoxin-like_sf"/>
</dbReference>
<organism evidence="3">
    <name type="scientific">mine drainage metagenome</name>
    <dbReference type="NCBI Taxonomy" id="410659"/>
    <lineage>
        <taxon>unclassified sequences</taxon>
        <taxon>metagenomes</taxon>
        <taxon>ecological metagenomes</taxon>
    </lineage>
</organism>
<dbReference type="PROSITE" id="PS51384">
    <property type="entry name" value="FAD_FR"/>
    <property type="match status" value="1"/>
</dbReference>
<accession>A0A3P3ZR89</accession>
<dbReference type="CDD" id="cd06189">
    <property type="entry name" value="flavin_oxioreductase"/>
    <property type="match status" value="1"/>
</dbReference>
<evidence type="ECO:0000313" key="3">
    <source>
        <dbReference type="EMBL" id="VAY89456.1"/>
    </source>
</evidence>
<dbReference type="Gene3D" id="3.40.50.80">
    <property type="entry name" value="Nucleotide-binding domain of ferredoxin-NADP reductase (FNR) module"/>
    <property type="match status" value="1"/>
</dbReference>
<dbReference type="Pfam" id="PF00970">
    <property type="entry name" value="FAD_binding_6"/>
    <property type="match status" value="1"/>
</dbReference>
<dbReference type="PANTHER" id="PTHR47354:SF5">
    <property type="entry name" value="PROTEIN RFBI"/>
    <property type="match status" value="1"/>
</dbReference>
<dbReference type="InterPro" id="IPR012675">
    <property type="entry name" value="Beta-grasp_dom_sf"/>
</dbReference>
<sequence>MSFQVTVQPSGRQFQVNDEETLLQAALREGIGLPYGCRSGACGSCKGKVLEGRVDYGDYQASALSEEDKAQGKALFCCARPIGDVVIEAREVSGFADMQIKKLPCRVEAIERPNHDVVVLKLKLPANEKFEFMAGQYIDFLLKDGKRRSFSLANSPHDAALLELHIRHYPGGNFSGFVFNELKERSILRFEGPLGAFVLREDSEKPIIFMAGATGFAPIKGMIEYARHKGINRPMALYWGVQSAVDLYQRDIVRIWEAELPHFTFVPVLSAPLPEDQWIGRTGFVHQAILDDFSDLSCHQVYACGASRMVEAGFKTFTESRALPENEFYSDPFVPSGT</sequence>
<name>A0A3P3ZR89_9ZZZZ</name>
<dbReference type="SUPFAM" id="SSF54292">
    <property type="entry name" value="2Fe-2S ferredoxin-like"/>
    <property type="match status" value="1"/>
</dbReference>
<dbReference type="EMBL" id="UOYP01000656">
    <property type="protein sequence ID" value="VAY89456.1"/>
    <property type="molecule type" value="Genomic_DNA"/>
</dbReference>
<dbReference type="AlphaFoldDB" id="A0A3P3ZR89"/>
<dbReference type="InterPro" id="IPR017927">
    <property type="entry name" value="FAD-bd_FR_type"/>
</dbReference>